<feature type="domain" description="DUF6984" evidence="1">
    <location>
        <begin position="90"/>
        <end position="136"/>
    </location>
</feature>
<reference evidence="2 3" key="1">
    <citation type="submission" date="2022-08" db="EMBL/GenBank/DDBJ databases">
        <title>Whole genome sequencing-based tracing of a 2022 introduction and outbreak of Xanthomonas hortorum pv. pelargonii.</title>
        <authorList>
            <person name="Iruegas-Bocardo F."/>
            <person name="Weisberg A.K."/>
            <person name="Riutta E.R."/>
            <person name="Kilday K."/>
            <person name="Bonkowski J.C."/>
            <person name="Creswell T."/>
            <person name="Daughtrey M.L."/>
            <person name="Rane K."/>
            <person name="Grunwald N.J."/>
            <person name="Chang J.H."/>
            <person name="Putnam M.L."/>
        </authorList>
    </citation>
    <scope>NUCLEOTIDE SEQUENCE [LARGE SCALE GENOMIC DNA]</scope>
    <source>
        <strain evidence="2 3">22-323</strain>
    </source>
</reference>
<gene>
    <name evidence="2" type="ORF">NYR97_09660</name>
</gene>
<evidence type="ECO:0000313" key="3">
    <source>
        <dbReference type="Proteomes" id="UP001302716"/>
    </source>
</evidence>
<accession>A0AAU0BEY6</accession>
<dbReference type="Pfam" id="PF22480">
    <property type="entry name" value="DUF6984"/>
    <property type="match status" value="1"/>
</dbReference>
<keyword evidence="3" id="KW-1185">Reference proteome</keyword>
<sequence length="146" mass="16377">MNAAERSRARLREVAAVISFNLNSSHLSMGFNMRPLHAFERSLIQKVADLIPGPAGVVLRYDVDNASAVDCSSDYSKVLFIIDGYEIPPYHGQCHFPVEIRALDSDGGELTVIIYSDSNGRLFELEVIRWDGKAVIDPRRDTLDFY</sequence>
<dbReference type="InterPro" id="IPR054253">
    <property type="entry name" value="DUF6984"/>
</dbReference>
<dbReference type="AlphaFoldDB" id="A0AAU0BEY6"/>
<dbReference type="RefSeq" id="WP_316697720.1">
    <property type="nucleotide sequence ID" value="NZ_CP103836.1"/>
</dbReference>
<proteinExistence type="predicted"/>
<organism evidence="2 3">
    <name type="scientific">Xanthomonas hydrangeae</name>
    <dbReference type="NCBI Taxonomy" id="2775159"/>
    <lineage>
        <taxon>Bacteria</taxon>
        <taxon>Pseudomonadati</taxon>
        <taxon>Pseudomonadota</taxon>
        <taxon>Gammaproteobacteria</taxon>
        <taxon>Lysobacterales</taxon>
        <taxon>Lysobacteraceae</taxon>
        <taxon>Xanthomonas</taxon>
    </lineage>
</organism>
<dbReference type="EMBL" id="CP103836">
    <property type="protein sequence ID" value="WOB51585.1"/>
    <property type="molecule type" value="Genomic_DNA"/>
</dbReference>
<evidence type="ECO:0000259" key="1">
    <source>
        <dbReference type="Pfam" id="PF22480"/>
    </source>
</evidence>
<name>A0AAU0BEY6_9XANT</name>
<dbReference type="Proteomes" id="UP001302716">
    <property type="component" value="Chromosome"/>
</dbReference>
<protein>
    <recommendedName>
        <fullName evidence="1">DUF6984 domain-containing protein</fullName>
    </recommendedName>
</protein>
<evidence type="ECO:0000313" key="2">
    <source>
        <dbReference type="EMBL" id="WOB51585.1"/>
    </source>
</evidence>